<protein>
    <submittedName>
        <fullName evidence="2">Uncharacterized protein</fullName>
    </submittedName>
</protein>
<accession>A9L6C7</accession>
<keyword evidence="1" id="KW-0812">Transmembrane</keyword>
<dbReference type="AlphaFoldDB" id="A9L6C7"/>
<proteinExistence type="predicted"/>
<evidence type="ECO:0000313" key="2">
    <source>
        <dbReference type="EMBL" id="ABX51709.1"/>
    </source>
</evidence>
<gene>
    <name evidence="2" type="ordered locus">Sbal195_4552</name>
</gene>
<geneLocation type="plasmid" evidence="2 3">
    <name>pS19501</name>
</geneLocation>
<keyword evidence="1" id="KW-1133">Transmembrane helix</keyword>
<reference evidence="2 3" key="1">
    <citation type="submission" date="2007-11" db="EMBL/GenBank/DDBJ databases">
        <title>Complete sequence of plasmid1 pS19501 of Shewanella baltica OS195.</title>
        <authorList>
            <consortium name="US DOE Joint Genome Institute"/>
            <person name="Copeland A."/>
            <person name="Lucas S."/>
            <person name="Lapidus A."/>
            <person name="Barry K."/>
            <person name="Glavina del Rio T."/>
            <person name="Dalin E."/>
            <person name="Tice H."/>
            <person name="Pitluck S."/>
            <person name="Chain P."/>
            <person name="Malfatti S."/>
            <person name="Shin M."/>
            <person name="Vergez L."/>
            <person name="Schmutz J."/>
            <person name="Larimer F."/>
            <person name="Land M."/>
            <person name="Hauser L."/>
            <person name="Kyrpides N."/>
            <person name="Kim E."/>
            <person name="Brettar I."/>
            <person name="Rodrigues J."/>
            <person name="Konstantinidis K."/>
            <person name="Klappenbach J."/>
            <person name="Hofle M."/>
            <person name="Tiedje J."/>
            <person name="Richardson P."/>
        </authorList>
    </citation>
    <scope>NUCLEOTIDE SEQUENCE [LARGE SCALE GENOMIC DNA]</scope>
    <source>
        <strain evidence="3">OS195</strain>
        <plasmid evidence="3">Plasmid pS19501</plasmid>
    </source>
</reference>
<dbReference type="KEGG" id="sbn:Sbal195_4552"/>
<name>A9L6C7_SHEB9</name>
<dbReference type="EMBL" id="CP000892">
    <property type="protein sequence ID" value="ABX51709.1"/>
    <property type="molecule type" value="Genomic_DNA"/>
</dbReference>
<dbReference type="HOGENOM" id="CLU_2847420_0_0_6"/>
<feature type="transmembrane region" description="Helical" evidence="1">
    <location>
        <begin position="6"/>
        <end position="23"/>
    </location>
</feature>
<keyword evidence="2" id="KW-0614">Plasmid</keyword>
<dbReference type="Proteomes" id="UP000000770">
    <property type="component" value="Plasmid pS19501"/>
</dbReference>
<sequence length="65" mass="7422">MNQTCLVWFAVCHYLINITNFPSNGLRSRYRKKANSYSITHTHLHGLGSGQVQQAIYALQAAHKY</sequence>
<organism evidence="2 3">
    <name type="scientific">Shewanella baltica (strain OS195)</name>
    <dbReference type="NCBI Taxonomy" id="399599"/>
    <lineage>
        <taxon>Bacteria</taxon>
        <taxon>Pseudomonadati</taxon>
        <taxon>Pseudomonadota</taxon>
        <taxon>Gammaproteobacteria</taxon>
        <taxon>Alteromonadales</taxon>
        <taxon>Shewanellaceae</taxon>
        <taxon>Shewanella</taxon>
    </lineage>
</organism>
<evidence type="ECO:0000256" key="1">
    <source>
        <dbReference type="SAM" id="Phobius"/>
    </source>
</evidence>
<evidence type="ECO:0000313" key="3">
    <source>
        <dbReference type="Proteomes" id="UP000000770"/>
    </source>
</evidence>
<keyword evidence="1" id="KW-0472">Membrane</keyword>